<dbReference type="Proteomes" id="UP000807785">
    <property type="component" value="Unassembled WGS sequence"/>
</dbReference>
<reference evidence="1" key="1">
    <citation type="submission" date="2020-10" db="EMBL/GenBank/DDBJ databases">
        <title>Connecting structure to function with the recovery of over 1000 high-quality activated sludge metagenome-assembled genomes encoding full-length rRNA genes using long-read sequencing.</title>
        <authorList>
            <person name="Singleton C.M."/>
            <person name="Petriglieri F."/>
            <person name="Kristensen J.M."/>
            <person name="Kirkegaard R.H."/>
            <person name="Michaelsen T.Y."/>
            <person name="Andersen M.H."/>
            <person name="Karst S.M."/>
            <person name="Dueholm M.S."/>
            <person name="Nielsen P.H."/>
            <person name="Albertsen M."/>
        </authorList>
    </citation>
    <scope>NUCLEOTIDE SEQUENCE</scope>
    <source>
        <strain evidence="1">Bjer_18-Q3-R1-45_BAT3C.347</strain>
    </source>
</reference>
<comment type="caution">
    <text evidence="1">The sequence shown here is derived from an EMBL/GenBank/DDBJ whole genome shotgun (WGS) entry which is preliminary data.</text>
</comment>
<evidence type="ECO:0000313" key="1">
    <source>
        <dbReference type="EMBL" id="MBK6971657.1"/>
    </source>
</evidence>
<accession>A0A9D7E5R3</accession>
<proteinExistence type="predicted"/>
<protein>
    <submittedName>
        <fullName evidence="1">Uncharacterized protein</fullName>
    </submittedName>
</protein>
<name>A0A9D7E5R3_9PROT</name>
<evidence type="ECO:0000313" key="2">
    <source>
        <dbReference type="Proteomes" id="UP000807785"/>
    </source>
</evidence>
<organism evidence="1 2">
    <name type="scientific">Candidatus Methylophosphatis roskildensis</name>
    <dbReference type="NCBI Taxonomy" id="2899263"/>
    <lineage>
        <taxon>Bacteria</taxon>
        <taxon>Pseudomonadati</taxon>
        <taxon>Pseudomonadota</taxon>
        <taxon>Betaproteobacteria</taxon>
        <taxon>Nitrosomonadales</taxon>
        <taxon>Sterolibacteriaceae</taxon>
        <taxon>Candidatus Methylophosphatis</taxon>
    </lineage>
</organism>
<gene>
    <name evidence="1" type="ORF">IPH26_01425</name>
</gene>
<sequence>MSDMALAIDLRANVVAQSDSEVTLQYALQNSTAGRIYAFDSLLYFDSKGATKLAETGAYVFLDGERTVRVVRGIVAPPMFMSVSRRPPIVGSPVEPGASKRGTIKLALPLSEANPYFPPQECDPKTARPIARLLLQIGWVEHRQETVTGKLVVDGNELVRMTGGWGTPVQRVAQTEVAVRGVGLCTHAAPFDRPQLTQ</sequence>
<dbReference type="EMBL" id="JADJEV010000001">
    <property type="protein sequence ID" value="MBK6971657.1"/>
    <property type="molecule type" value="Genomic_DNA"/>
</dbReference>
<dbReference type="AlphaFoldDB" id="A0A9D7E5R3"/>